<dbReference type="Proteomes" id="UP000612680">
    <property type="component" value="Chromosome"/>
</dbReference>
<sequence>MIPVFIAGAVLVMGAVVRFLWNAVLPDAVNAHPITYWQAVGLLALCRILFGGFGGRPAGPPRWGKWGNRNGMEGGFGGPFRNKWMHMTDEERQRFKQEMRRRCGGKPPENR</sequence>
<keyword evidence="1" id="KW-0812">Transmembrane</keyword>
<keyword evidence="3" id="KW-1185">Reference proteome</keyword>
<keyword evidence="1" id="KW-0472">Membrane</keyword>
<reference evidence="2 3" key="1">
    <citation type="submission" date="2020-06" db="EMBL/GenBank/DDBJ databases">
        <title>Dyadobacter sandarakinus sp. nov., isolated from the soil of the Arctic Yellow River Station.</title>
        <authorList>
            <person name="Zhang Y."/>
            <person name="Peng F."/>
        </authorList>
    </citation>
    <scope>NUCLEOTIDE SEQUENCE [LARGE SCALE GENOMIC DNA]</scope>
    <source>
        <strain evidence="2 3">Q3-56</strain>
    </source>
</reference>
<evidence type="ECO:0000313" key="2">
    <source>
        <dbReference type="EMBL" id="QRR04177.1"/>
    </source>
</evidence>
<protein>
    <submittedName>
        <fullName evidence="2">Uncharacterized protein</fullName>
    </submittedName>
</protein>
<gene>
    <name evidence="2" type="ORF">HWI92_13250</name>
</gene>
<proteinExistence type="predicted"/>
<name>A0ABX7IF66_9BACT</name>
<evidence type="ECO:0000256" key="1">
    <source>
        <dbReference type="SAM" id="Phobius"/>
    </source>
</evidence>
<organism evidence="2 3">
    <name type="scientific">Dyadobacter sandarakinus</name>
    <dbReference type="NCBI Taxonomy" id="2747268"/>
    <lineage>
        <taxon>Bacteria</taxon>
        <taxon>Pseudomonadati</taxon>
        <taxon>Bacteroidota</taxon>
        <taxon>Cytophagia</taxon>
        <taxon>Cytophagales</taxon>
        <taxon>Spirosomataceae</taxon>
        <taxon>Dyadobacter</taxon>
    </lineage>
</organism>
<feature type="transmembrane region" description="Helical" evidence="1">
    <location>
        <begin position="36"/>
        <end position="55"/>
    </location>
</feature>
<evidence type="ECO:0000313" key="3">
    <source>
        <dbReference type="Proteomes" id="UP000612680"/>
    </source>
</evidence>
<feature type="transmembrane region" description="Helical" evidence="1">
    <location>
        <begin position="5"/>
        <end position="24"/>
    </location>
</feature>
<accession>A0ABX7IF66</accession>
<keyword evidence="1" id="KW-1133">Transmembrane helix</keyword>
<dbReference type="EMBL" id="CP056775">
    <property type="protein sequence ID" value="QRR04177.1"/>
    <property type="molecule type" value="Genomic_DNA"/>
</dbReference>